<dbReference type="InterPro" id="IPR016181">
    <property type="entry name" value="Acyl_CoA_acyltransferase"/>
</dbReference>
<sequence length="259" mass="29095">MIAMISFTRFPRLQRLAASLRQLGWCDSSWLALARLLAMVPGGRCALHRYQFVAQAVAPGSLCLGRGQSITVTPCLTQADLPSGPERRPGALSERYRQGAQCLVARRQAETSKADMAGWIWLLRHGYREDEVRARYALASSQSSWDLDVWVHPAQRGGLVFARLWEEANAVLYAQGVRWSCSRISRFNRASLGAHARLGMHALGTATFLRCGRWQWMAASLPPYLHLSRRPDDLVCLDFDTSSLPHYPSLELTCRILKQ</sequence>
<protein>
    <submittedName>
        <fullName evidence="1">Uncharacterized protein</fullName>
    </submittedName>
</protein>
<evidence type="ECO:0000313" key="2">
    <source>
        <dbReference type="Proteomes" id="UP000092634"/>
    </source>
</evidence>
<gene>
    <name evidence="1" type="ORF">BA896_022060</name>
</gene>
<dbReference type="Gene3D" id="3.40.630.30">
    <property type="match status" value="1"/>
</dbReference>
<reference evidence="1 2" key="1">
    <citation type="submission" date="2016-10" db="EMBL/GenBank/DDBJ databases">
        <title>Updated version of Genome Assembly of Janthinobacterium lividum ERGS5:01.</title>
        <authorList>
            <person name="Kumar R."/>
            <person name="Acharya V."/>
            <person name="Singh D."/>
        </authorList>
    </citation>
    <scope>NUCLEOTIDE SEQUENCE [LARGE SCALE GENOMIC DNA]</scope>
    <source>
        <strain evidence="1 2">ERGS5:01</strain>
    </source>
</reference>
<name>A0A1E8PLD9_9BURK</name>
<dbReference type="AlphaFoldDB" id="A0A1E8PLD9"/>
<proteinExistence type="predicted"/>
<dbReference type="Proteomes" id="UP000092634">
    <property type="component" value="Unassembled WGS sequence"/>
</dbReference>
<comment type="caution">
    <text evidence="1">The sequence shown here is derived from an EMBL/GenBank/DDBJ whole genome shotgun (WGS) entry which is preliminary data.</text>
</comment>
<dbReference type="EMBL" id="MAQB02000014">
    <property type="protein sequence ID" value="OFJ46449.1"/>
    <property type="molecule type" value="Genomic_DNA"/>
</dbReference>
<organism evidence="1 2">
    <name type="scientific">Janthinobacterium lividum</name>
    <dbReference type="NCBI Taxonomy" id="29581"/>
    <lineage>
        <taxon>Bacteria</taxon>
        <taxon>Pseudomonadati</taxon>
        <taxon>Pseudomonadota</taxon>
        <taxon>Betaproteobacteria</taxon>
        <taxon>Burkholderiales</taxon>
        <taxon>Oxalobacteraceae</taxon>
        <taxon>Janthinobacterium</taxon>
    </lineage>
</organism>
<dbReference type="SUPFAM" id="SSF55729">
    <property type="entry name" value="Acyl-CoA N-acyltransferases (Nat)"/>
    <property type="match status" value="1"/>
</dbReference>
<evidence type="ECO:0000313" key="1">
    <source>
        <dbReference type="EMBL" id="OFJ46449.1"/>
    </source>
</evidence>
<accession>A0A1E8PLD9</accession>